<feature type="compositionally biased region" description="Low complexity" evidence="1">
    <location>
        <begin position="245"/>
        <end position="254"/>
    </location>
</feature>
<evidence type="ECO:0000259" key="2">
    <source>
        <dbReference type="PROSITE" id="PS51029"/>
    </source>
</evidence>
<keyword evidence="4" id="KW-1185">Reference proteome</keyword>
<accession>A0AAU9GA27</accession>
<proteinExistence type="predicted"/>
<gene>
    <name evidence="3" type="ORF">DMAD_04209</name>
</gene>
<dbReference type="Proteomes" id="UP001500889">
    <property type="component" value="Chromosome E"/>
</dbReference>
<dbReference type="SMART" id="SM00595">
    <property type="entry name" value="MADF"/>
    <property type="match status" value="1"/>
</dbReference>
<dbReference type="Pfam" id="PF10545">
    <property type="entry name" value="MADF_DNA_bdg"/>
    <property type="match status" value="1"/>
</dbReference>
<dbReference type="EMBL" id="AP029267">
    <property type="protein sequence ID" value="BFG05483.1"/>
    <property type="molecule type" value="Genomic_DNA"/>
</dbReference>
<dbReference type="AlphaFoldDB" id="A0AAU9GA27"/>
<reference evidence="3 4" key="1">
    <citation type="submission" date="2024-02" db="EMBL/GenBank/DDBJ databases">
        <title>A chromosome-level genome assembly of Drosophila madeirensis, a fruit fly species endemic to Madeira island.</title>
        <authorList>
            <person name="Tomihara K."/>
            <person name="Llopart A."/>
            <person name="Yamamoto D."/>
        </authorList>
    </citation>
    <scope>NUCLEOTIDE SEQUENCE [LARGE SCALE GENOMIC DNA]</scope>
    <source>
        <strain evidence="3 4">RF1</strain>
    </source>
</reference>
<feature type="domain" description="MADF" evidence="2">
    <location>
        <begin position="6"/>
        <end position="103"/>
    </location>
</feature>
<evidence type="ECO:0000313" key="4">
    <source>
        <dbReference type="Proteomes" id="UP001500889"/>
    </source>
</evidence>
<dbReference type="PROSITE" id="PS51029">
    <property type="entry name" value="MADF"/>
    <property type="match status" value="1"/>
</dbReference>
<name>A0AAU9GA27_DROMD</name>
<dbReference type="InterPro" id="IPR006578">
    <property type="entry name" value="MADF-dom"/>
</dbReference>
<dbReference type="PANTHER" id="PTHR21505">
    <property type="entry name" value="MADF DOMAIN-CONTAINING PROTEIN-RELATED"/>
    <property type="match status" value="1"/>
</dbReference>
<dbReference type="PANTHER" id="PTHR21505:SF8">
    <property type="entry name" value="DPT-YFP REPRESSOR BY OVEREXPRESSION, ISOFORM D-RELATED"/>
    <property type="match status" value="1"/>
</dbReference>
<sequence>MDFIDDFIEEYKVNPCLWKADSVDFRNRSKRQEAYMKLIEVATKHGEMYNVERTKQKINNLRCAFRHQLRKCNEIKKKGEKFEPYCPKRRYFESLMFLKDEEIPDKKAKRHDNHPPLQQQYSESAVTLIPAENCEELSDAESLTKPHKADNQKLSPKNCPTEYLFEDASAACAPDPIISIQTVNANNNNNNNNHHGSGATIKEVEIVMTAADSRVISERRKSLPDIPKQIGNDSEQVRPVVAVSQQKQNQNQNKINRKRSSSLSSQQSEDNEAVPAARFRADISTIDFERLFSLALKSADHQLDDHFSSFGKIIAHKLRSMDATQAIYAEKIIADVLYQGQLKMLSTLSTHQFSGVDNATVYVDSHSK</sequence>
<organism evidence="3 4">
    <name type="scientific">Drosophila madeirensis</name>
    <name type="common">Fruit fly</name>
    <dbReference type="NCBI Taxonomy" id="30013"/>
    <lineage>
        <taxon>Eukaryota</taxon>
        <taxon>Metazoa</taxon>
        <taxon>Ecdysozoa</taxon>
        <taxon>Arthropoda</taxon>
        <taxon>Hexapoda</taxon>
        <taxon>Insecta</taxon>
        <taxon>Pterygota</taxon>
        <taxon>Neoptera</taxon>
        <taxon>Endopterygota</taxon>
        <taxon>Diptera</taxon>
        <taxon>Brachycera</taxon>
        <taxon>Muscomorpha</taxon>
        <taxon>Ephydroidea</taxon>
        <taxon>Drosophilidae</taxon>
        <taxon>Drosophila</taxon>
        <taxon>Sophophora</taxon>
    </lineage>
</organism>
<feature type="region of interest" description="Disordered" evidence="1">
    <location>
        <begin position="218"/>
        <end position="274"/>
    </location>
</feature>
<evidence type="ECO:0000256" key="1">
    <source>
        <dbReference type="SAM" id="MobiDB-lite"/>
    </source>
</evidence>
<evidence type="ECO:0000313" key="3">
    <source>
        <dbReference type="EMBL" id="BFG05483.1"/>
    </source>
</evidence>
<protein>
    <recommendedName>
        <fullName evidence="2">MADF domain-containing protein</fullName>
    </recommendedName>
</protein>